<dbReference type="GO" id="GO:0006449">
    <property type="term" value="P:regulation of translational termination"/>
    <property type="evidence" value="ECO:0007669"/>
    <property type="project" value="TreeGrafter"/>
</dbReference>
<proteinExistence type="predicted"/>
<dbReference type="PANTHER" id="PTHR12117:SF0">
    <property type="entry name" value="PROLYL 3-HYDROXYLASE OGFOD1"/>
    <property type="match status" value="1"/>
</dbReference>
<dbReference type="SMART" id="SM00702">
    <property type="entry name" value="P4Hc"/>
    <property type="match status" value="1"/>
</dbReference>
<evidence type="ECO:0000313" key="8">
    <source>
        <dbReference type="Proteomes" id="UP000192927"/>
    </source>
</evidence>
<organism evidence="7 8">
    <name type="scientific">Lasallia pustulata</name>
    <dbReference type="NCBI Taxonomy" id="136370"/>
    <lineage>
        <taxon>Eukaryota</taxon>
        <taxon>Fungi</taxon>
        <taxon>Dikarya</taxon>
        <taxon>Ascomycota</taxon>
        <taxon>Pezizomycotina</taxon>
        <taxon>Lecanoromycetes</taxon>
        <taxon>OSLEUM clade</taxon>
        <taxon>Umbilicariomycetidae</taxon>
        <taxon>Umbilicariales</taxon>
        <taxon>Umbilicariaceae</taxon>
        <taxon>Lasallia</taxon>
    </lineage>
</organism>
<dbReference type="PROSITE" id="PS51471">
    <property type="entry name" value="FE2OG_OXY"/>
    <property type="match status" value="1"/>
</dbReference>
<dbReference type="InterPro" id="IPR005123">
    <property type="entry name" value="Oxoglu/Fe-dep_dioxygenase_dom"/>
</dbReference>
<dbReference type="InterPro" id="IPR006620">
    <property type="entry name" value="Pro_4_hyd_alph"/>
</dbReference>
<dbReference type="Proteomes" id="UP000192927">
    <property type="component" value="Unassembled WGS sequence"/>
</dbReference>
<keyword evidence="8" id="KW-1185">Reference proteome</keyword>
<dbReference type="Gene3D" id="2.60.120.620">
    <property type="entry name" value="q2cbj1_9rhob like domain"/>
    <property type="match status" value="1"/>
</dbReference>
<comment type="cofactor">
    <cofactor evidence="1">
        <name>L-ascorbate</name>
        <dbReference type="ChEBI" id="CHEBI:38290"/>
    </cofactor>
</comment>
<feature type="domain" description="Fe2OG dioxygenase" evidence="6">
    <location>
        <begin position="99"/>
        <end position="224"/>
    </location>
</feature>
<dbReference type="InterPro" id="IPR051842">
    <property type="entry name" value="uS12_prolyl_hydroxylase"/>
</dbReference>
<dbReference type="PANTHER" id="PTHR12117">
    <property type="entry name" value="HISTONE ACETYLTRANSFERASE COMPLEX"/>
    <property type="match status" value="1"/>
</dbReference>
<name>A0A1W5D9T9_9LECA</name>
<dbReference type="AlphaFoldDB" id="A0A1W5D9T9"/>
<evidence type="ECO:0000256" key="3">
    <source>
        <dbReference type="ARBA" id="ARBA00022964"/>
    </source>
</evidence>
<dbReference type="Pfam" id="PF13661">
    <property type="entry name" value="2OG-FeII_Oxy_4"/>
    <property type="match status" value="1"/>
</dbReference>
<keyword evidence="7" id="KW-0808">Transferase</keyword>
<keyword evidence="3" id="KW-0223">Dioxygenase</keyword>
<dbReference type="InterPro" id="IPR039558">
    <property type="entry name" value="TPA1/OFD1_N"/>
</dbReference>
<evidence type="ECO:0000256" key="1">
    <source>
        <dbReference type="ARBA" id="ARBA00001961"/>
    </source>
</evidence>
<accession>A0A1W5D9T9</accession>
<dbReference type="GO" id="GO:0031543">
    <property type="term" value="F:peptidyl-proline dioxygenase activity"/>
    <property type="evidence" value="ECO:0007669"/>
    <property type="project" value="TreeGrafter"/>
</dbReference>
<evidence type="ECO:0000256" key="5">
    <source>
        <dbReference type="ARBA" id="ARBA00023004"/>
    </source>
</evidence>
<evidence type="ECO:0000313" key="7">
    <source>
        <dbReference type="EMBL" id="SLM39815.1"/>
    </source>
</evidence>
<keyword evidence="2" id="KW-0479">Metal-binding</keyword>
<keyword evidence="5" id="KW-0408">Iron</keyword>
<evidence type="ECO:0000256" key="4">
    <source>
        <dbReference type="ARBA" id="ARBA00023002"/>
    </source>
</evidence>
<dbReference type="GO" id="GO:0005737">
    <property type="term" value="C:cytoplasm"/>
    <property type="evidence" value="ECO:0007669"/>
    <property type="project" value="TreeGrafter"/>
</dbReference>
<dbReference type="GO" id="GO:0005506">
    <property type="term" value="F:iron ion binding"/>
    <property type="evidence" value="ECO:0007669"/>
    <property type="project" value="InterPro"/>
</dbReference>
<reference evidence="8" key="1">
    <citation type="submission" date="2017-03" db="EMBL/GenBank/DDBJ databases">
        <authorList>
            <person name="Sharma R."/>
            <person name="Thines M."/>
        </authorList>
    </citation>
    <scope>NUCLEOTIDE SEQUENCE [LARGE SCALE GENOMIC DNA]</scope>
</reference>
<dbReference type="GO" id="GO:0031418">
    <property type="term" value="F:L-ascorbic acid binding"/>
    <property type="evidence" value="ECO:0007669"/>
    <property type="project" value="InterPro"/>
</dbReference>
<sequence length="362" mass="40479">MAFGNNLSSACWGKVTGKMVENSFVTSRSKIQQNLHFTPKESDIYKIHQSGDLANLDGLDDSSLKLLPSLLTLRDALYSAAFRDYLSAAVTGSGPLLGQKTDMIINVYTPGCHLLCHDDVIQSRRVSYILYLTNPDRPWRAEWGGAHCLHLTRTFIGDNGGETKVPSPDFSVSIPPAFDQLTFFAVQPGESFHGVEEVYAQKEGEKEEDDGGRVRMAISRWYHIPQDGEDGYEEGLEDRLAEKGSLMQVQGKGDKYDTPQAQHLRPRILLPSLRHTFSEVLLVSLLLHHLTRIRVPSRQPSSAEIEVSTDWKVTHPPHRLRFLFQQPSLSTQDLTAEILFAHTLLPHCGNSLLAGRQRKPIG</sequence>
<evidence type="ECO:0000256" key="2">
    <source>
        <dbReference type="ARBA" id="ARBA00022723"/>
    </source>
</evidence>
<dbReference type="EMBL" id="FWEW01003559">
    <property type="protein sequence ID" value="SLM39815.1"/>
    <property type="molecule type" value="Genomic_DNA"/>
</dbReference>
<keyword evidence="4" id="KW-0560">Oxidoreductase</keyword>
<protein>
    <submittedName>
        <fullName evidence="7">Component of 3 histone acetyltransferase complex</fullName>
    </submittedName>
</protein>
<dbReference type="GO" id="GO:0016740">
    <property type="term" value="F:transferase activity"/>
    <property type="evidence" value="ECO:0007669"/>
    <property type="project" value="UniProtKB-KW"/>
</dbReference>
<evidence type="ECO:0000259" key="6">
    <source>
        <dbReference type="PROSITE" id="PS51471"/>
    </source>
</evidence>